<dbReference type="EMBL" id="PEXW01000041">
    <property type="protein sequence ID" value="PIS40703.1"/>
    <property type="molecule type" value="Genomic_DNA"/>
</dbReference>
<feature type="transmembrane region" description="Helical" evidence="1">
    <location>
        <begin position="60"/>
        <end position="90"/>
    </location>
</feature>
<evidence type="ECO:0000259" key="2">
    <source>
        <dbReference type="Pfam" id="PF03703"/>
    </source>
</evidence>
<dbReference type="AlphaFoldDB" id="A0A2H0YSH1"/>
<keyword evidence="1" id="KW-1133">Transmembrane helix</keyword>
<keyword evidence="1" id="KW-0472">Membrane</keyword>
<dbReference type="Pfam" id="PF03703">
    <property type="entry name" value="bPH_2"/>
    <property type="match status" value="1"/>
</dbReference>
<keyword evidence="1" id="KW-0812">Transmembrane</keyword>
<reference evidence="4" key="1">
    <citation type="submission" date="2017-09" db="EMBL/GenBank/DDBJ databases">
        <title>Depth-based differentiation of microbial function through sediment-hosted aquifers and enrichment of novel symbionts in the deep terrestrial subsurface.</title>
        <authorList>
            <person name="Probst A.J."/>
            <person name="Ladd B."/>
            <person name="Jarett J.K."/>
            <person name="Geller-Mcgrath D.E."/>
            <person name="Sieber C.M.K."/>
            <person name="Emerson J.B."/>
            <person name="Anantharaman K."/>
            <person name="Thomas B.C."/>
            <person name="Malmstrom R."/>
            <person name="Stieglmeier M."/>
            <person name="Klingl A."/>
            <person name="Woyke T."/>
            <person name="Ryan C.M."/>
            <person name="Banfield J.F."/>
        </authorList>
    </citation>
    <scope>NUCLEOTIDE SEQUENCE [LARGE SCALE GENOMIC DNA]</scope>
</reference>
<gene>
    <name evidence="3" type="ORF">COT26_01935</name>
</gene>
<feature type="domain" description="YdbS-like PH" evidence="2">
    <location>
        <begin position="93"/>
        <end position="166"/>
    </location>
</feature>
<dbReference type="InterPro" id="IPR005182">
    <property type="entry name" value="YdbS-like_PH"/>
</dbReference>
<dbReference type="PANTHER" id="PTHR37938">
    <property type="entry name" value="BLL0215 PROTEIN"/>
    <property type="match status" value="1"/>
</dbReference>
<name>A0A2H0YSH1_9BACT</name>
<dbReference type="PANTHER" id="PTHR37938:SF1">
    <property type="entry name" value="BLL0215 PROTEIN"/>
    <property type="match status" value="1"/>
</dbReference>
<feature type="transmembrane region" description="Helical" evidence="1">
    <location>
        <begin position="26"/>
        <end position="48"/>
    </location>
</feature>
<evidence type="ECO:0000313" key="3">
    <source>
        <dbReference type="EMBL" id="PIS40703.1"/>
    </source>
</evidence>
<protein>
    <recommendedName>
        <fullName evidence="2">YdbS-like PH domain-containing protein</fullName>
    </recommendedName>
</protein>
<accession>A0A2H0YSH1</accession>
<sequence>MKIQPSIPNMLPGEKVVLLLHRHGFIAFRFALVYIFFAILPLIGWWYLNSNTTIFEDPTNFGYALVALLLSAYALVWILLFFITWLNYYLDVWIVTNERIINIAQQRLFYRVVSEQKLYRVQDVTWEMKGIVANMFRYGNVQVQTAGEDDRFIFENISQPEKVAQAIMNLLESIEKQVGLDKIAEIEGEFGAKSAEEPKKNNTA</sequence>
<dbReference type="Proteomes" id="UP000236845">
    <property type="component" value="Unassembled WGS sequence"/>
</dbReference>
<comment type="caution">
    <text evidence="3">The sequence shown here is derived from an EMBL/GenBank/DDBJ whole genome shotgun (WGS) entry which is preliminary data.</text>
</comment>
<organism evidence="3 4">
    <name type="scientific">Candidatus Kerfeldbacteria bacterium CG08_land_8_20_14_0_20_43_14</name>
    <dbReference type="NCBI Taxonomy" id="2014246"/>
    <lineage>
        <taxon>Bacteria</taxon>
        <taxon>Candidatus Kerfeldiibacteriota</taxon>
    </lineage>
</organism>
<proteinExistence type="predicted"/>
<evidence type="ECO:0000256" key="1">
    <source>
        <dbReference type="SAM" id="Phobius"/>
    </source>
</evidence>
<evidence type="ECO:0000313" key="4">
    <source>
        <dbReference type="Proteomes" id="UP000236845"/>
    </source>
</evidence>